<dbReference type="EMBL" id="MN739532">
    <property type="protein sequence ID" value="QHT11215.1"/>
    <property type="molecule type" value="Genomic_DNA"/>
</dbReference>
<name>A0A6C0D681_9ZZZZ</name>
<accession>A0A6C0D681</accession>
<sequence length="141" mass="16723">MWRSNILYIHILYMSYLETNSLPRTTMQPVNTKSQFGGKTMKKTYIHNKTHSRGRGTFIKNWSRQQPSFHERTMMLKKCGKKCFLGPKKSFPICTRRTCKINRKGVYAAYMRANEYKTIRPNTQKYSRISSKAHSLLKKLY</sequence>
<reference evidence="1" key="1">
    <citation type="journal article" date="2020" name="Nature">
        <title>Giant virus diversity and host interactions through global metagenomics.</title>
        <authorList>
            <person name="Schulz F."/>
            <person name="Roux S."/>
            <person name="Paez-Espino D."/>
            <person name="Jungbluth S."/>
            <person name="Walsh D.A."/>
            <person name="Denef V.J."/>
            <person name="McMahon K.D."/>
            <person name="Konstantinidis K.T."/>
            <person name="Eloe-Fadrosh E.A."/>
            <person name="Kyrpides N.C."/>
            <person name="Woyke T."/>
        </authorList>
    </citation>
    <scope>NUCLEOTIDE SEQUENCE</scope>
    <source>
        <strain evidence="1">GVMAG-M-3300023174-111</strain>
    </source>
</reference>
<evidence type="ECO:0000313" key="1">
    <source>
        <dbReference type="EMBL" id="QHT11215.1"/>
    </source>
</evidence>
<protein>
    <submittedName>
        <fullName evidence="1">Uncharacterized protein</fullName>
    </submittedName>
</protein>
<proteinExistence type="predicted"/>
<organism evidence="1">
    <name type="scientific">viral metagenome</name>
    <dbReference type="NCBI Taxonomy" id="1070528"/>
    <lineage>
        <taxon>unclassified sequences</taxon>
        <taxon>metagenomes</taxon>
        <taxon>organismal metagenomes</taxon>
    </lineage>
</organism>
<dbReference type="AlphaFoldDB" id="A0A6C0D681"/>